<keyword evidence="2" id="KW-0472">Membrane</keyword>
<evidence type="ECO:0000313" key="4">
    <source>
        <dbReference type="Proteomes" id="UP000275267"/>
    </source>
</evidence>
<reference evidence="4" key="1">
    <citation type="journal article" date="2019" name="Nat. Commun.">
        <title>The genome of broomcorn millet.</title>
        <authorList>
            <person name="Zou C."/>
            <person name="Miki D."/>
            <person name="Li D."/>
            <person name="Tang Q."/>
            <person name="Xiao L."/>
            <person name="Rajput S."/>
            <person name="Deng P."/>
            <person name="Jia W."/>
            <person name="Huang R."/>
            <person name="Zhang M."/>
            <person name="Sun Y."/>
            <person name="Hu J."/>
            <person name="Fu X."/>
            <person name="Schnable P.S."/>
            <person name="Li F."/>
            <person name="Zhang H."/>
            <person name="Feng B."/>
            <person name="Zhu X."/>
            <person name="Liu R."/>
            <person name="Schnable J.C."/>
            <person name="Zhu J.-K."/>
            <person name="Zhang H."/>
        </authorList>
    </citation>
    <scope>NUCLEOTIDE SEQUENCE [LARGE SCALE GENOMIC DNA]</scope>
</reference>
<evidence type="ECO:0000313" key="3">
    <source>
        <dbReference type="EMBL" id="RLM58280.1"/>
    </source>
</evidence>
<dbReference type="Proteomes" id="UP000275267">
    <property type="component" value="Unassembled WGS sequence"/>
</dbReference>
<feature type="transmembrane region" description="Helical" evidence="2">
    <location>
        <begin position="167"/>
        <end position="193"/>
    </location>
</feature>
<dbReference type="AlphaFoldDB" id="A0A3L6PKH7"/>
<feature type="compositionally biased region" description="Basic and acidic residues" evidence="1">
    <location>
        <begin position="394"/>
        <end position="403"/>
    </location>
</feature>
<gene>
    <name evidence="3" type="ORF">C2845_PM18G07550</name>
</gene>
<dbReference type="PANTHER" id="PTHR33115:SF50">
    <property type="entry name" value="ARM REPEAT SUPERFAMILY PROTEIN"/>
    <property type="match status" value="1"/>
</dbReference>
<feature type="region of interest" description="Disordered" evidence="1">
    <location>
        <begin position="392"/>
        <end position="414"/>
    </location>
</feature>
<evidence type="ECO:0000256" key="2">
    <source>
        <dbReference type="SAM" id="Phobius"/>
    </source>
</evidence>
<organism evidence="3 4">
    <name type="scientific">Panicum miliaceum</name>
    <name type="common">Proso millet</name>
    <name type="synonym">Broomcorn millet</name>
    <dbReference type="NCBI Taxonomy" id="4540"/>
    <lineage>
        <taxon>Eukaryota</taxon>
        <taxon>Viridiplantae</taxon>
        <taxon>Streptophyta</taxon>
        <taxon>Embryophyta</taxon>
        <taxon>Tracheophyta</taxon>
        <taxon>Spermatophyta</taxon>
        <taxon>Magnoliopsida</taxon>
        <taxon>Liliopsida</taxon>
        <taxon>Poales</taxon>
        <taxon>Poaceae</taxon>
        <taxon>PACMAD clade</taxon>
        <taxon>Panicoideae</taxon>
        <taxon>Panicodae</taxon>
        <taxon>Paniceae</taxon>
        <taxon>Panicinae</taxon>
        <taxon>Panicum</taxon>
        <taxon>Panicum sect. Panicum</taxon>
    </lineage>
</organism>
<keyword evidence="2" id="KW-0812">Transmembrane</keyword>
<proteinExistence type="predicted"/>
<feature type="transmembrane region" description="Helical" evidence="2">
    <location>
        <begin position="214"/>
        <end position="233"/>
    </location>
</feature>
<dbReference type="OrthoDB" id="679787at2759"/>
<dbReference type="SUPFAM" id="SSF48371">
    <property type="entry name" value="ARM repeat"/>
    <property type="match status" value="1"/>
</dbReference>
<dbReference type="InterPro" id="IPR016024">
    <property type="entry name" value="ARM-type_fold"/>
</dbReference>
<sequence length="792" mass="89835">MDSRGTEGHQVRMNRTGMAAGGVEDGDRMKLDELPEQLINRYVIVLTVLDMTVRGLGILAFAWSTVVLLGGFVPFFERKDFWFITLISFTQSARIFVALVDEQYLHCVKLLSRTIIGIAKIIWNIVFCRKIKQSPTTSPQSHEESNEEHHACCDRFPSLCNNAATDLLIKIVLLIPLVLVVLLPVFVLFNIAASLLRLWQQDYGKEANQKPAAIIFYSIALCQGVLYFLWFILDISKGLPVTHVVKKCEFEPSWGTECVRRYLKDTKKMHLKDLLTATRGRNLVTYASSLLDSDYKEDYESGARILVVFIGKQKLPVEELIRSSRKRIQKLVMMLSWTYRDYQDTRLFAAKIVAHVARHISIAQFPGTLESIRSLLKPSESNSILFGTPLKSKPTTEEVRSGTEHTVQTKPGTEDDADAKMECQLIEQGLIILDQLSLDRTNCLEILKAEPHLMDILSWICSRSFIHDNEQEGEWVNILRLSFTVLAQLASLRGQLALKLLRKIKFEFNPSWVSGYARQPDIQILAIKTFSYVFTATAEDSSDAPEIKKLATTETSQQALPRGKSEKGKQWDKREHFLKDRIEHRAIAADILKRLYAILCDPDLYPNEQKVLHIERVLPKVCELLLQFYQEPEAPGNDGVQGGTGPAQTDKLFDSQSDKQHLRLQAALVRIICDMQSNEKISGSEFSRLVGNRSHFAKLLKKLIVTNSRAGTDYHLEIVQWTAALIGSMLTRDRVWAHEIRKQGIVESLSDATKIMPGADSWMLYLRNHTHGAIWATSLAALVQKVQDQLMN</sequence>
<keyword evidence="2" id="KW-1133">Transmembrane helix</keyword>
<protein>
    <recommendedName>
        <fullName evidence="5">DUF4220 domain-containing protein</fullName>
    </recommendedName>
</protein>
<evidence type="ECO:0000256" key="1">
    <source>
        <dbReference type="SAM" id="MobiDB-lite"/>
    </source>
</evidence>
<dbReference type="PANTHER" id="PTHR33115">
    <property type="entry name" value="ARM REPEAT SUPERFAMILY PROTEIN"/>
    <property type="match status" value="1"/>
</dbReference>
<keyword evidence="4" id="KW-1185">Reference proteome</keyword>
<dbReference type="EMBL" id="PQIB02000017">
    <property type="protein sequence ID" value="RLM58280.1"/>
    <property type="molecule type" value="Genomic_DNA"/>
</dbReference>
<name>A0A3L6PKH7_PANMI</name>
<accession>A0A3L6PKH7</accession>
<dbReference type="STRING" id="4540.A0A3L6PKH7"/>
<feature type="transmembrane region" description="Helical" evidence="2">
    <location>
        <begin position="56"/>
        <end position="76"/>
    </location>
</feature>
<evidence type="ECO:0008006" key="5">
    <source>
        <dbReference type="Google" id="ProtNLM"/>
    </source>
</evidence>
<comment type="caution">
    <text evidence="3">The sequence shown here is derived from an EMBL/GenBank/DDBJ whole genome shotgun (WGS) entry which is preliminary data.</text>
</comment>